<keyword evidence="4" id="KW-0479">Metal-binding</keyword>
<comment type="similarity">
    <text evidence="2 6">Belongs to the FPP/GGPP synthase family.</text>
</comment>
<dbReference type="Proteomes" id="UP000186040">
    <property type="component" value="Unassembled WGS sequence"/>
</dbReference>
<accession>A0A1Q9LNX6</accession>
<evidence type="ECO:0000256" key="5">
    <source>
        <dbReference type="ARBA" id="ARBA00022842"/>
    </source>
</evidence>
<evidence type="ECO:0000256" key="3">
    <source>
        <dbReference type="ARBA" id="ARBA00022679"/>
    </source>
</evidence>
<dbReference type="SFLD" id="SFLDS00005">
    <property type="entry name" value="Isoprenoid_Synthase_Type_I"/>
    <property type="match status" value="1"/>
</dbReference>
<dbReference type="InterPro" id="IPR033749">
    <property type="entry name" value="Polyprenyl_synt_CS"/>
</dbReference>
<keyword evidence="8" id="KW-1185">Reference proteome</keyword>
<name>A0A1Q9LNX6_9PSEU</name>
<evidence type="ECO:0000313" key="7">
    <source>
        <dbReference type="EMBL" id="OLR93694.1"/>
    </source>
</evidence>
<dbReference type="PANTHER" id="PTHR12001:SF85">
    <property type="entry name" value="SHORT CHAIN ISOPRENYL DIPHOSPHATE SYNTHASE"/>
    <property type="match status" value="1"/>
</dbReference>
<dbReference type="STRING" id="1193682.BJP25_15665"/>
<dbReference type="Pfam" id="PF00348">
    <property type="entry name" value="polyprenyl_synt"/>
    <property type="match status" value="1"/>
</dbReference>
<sequence>MEAREFEDWQRQVRARTSAHLRDFLDRRYREHLDDETRVIAKVLGTATSGGKQVRSLFVLVGWLCGAEENPAAVRAAASAELLHCFALVQDDVMDESALRRGAPSAHSMFAQWHQAEGLPGSAQRFGESAAVLAGDLCLVWAGQMLRESGLPAEAVARAAPRYDWMRAELAVGQFRDLLNVVEQETSVERVLSIARAKSGHYTVRRPLELGADLAGCPAEVLGALGAYGDAVGEAFQLRDDVLGVFGDPGVTGKPVGDDLRAGKAVTVVAVAEELATGAQRARLRDLRRAGGQDRLDDDAVLRWLAIIEETGARERVEQLIDQRLQRGLTALAAAPIPVRARAHLTALARVCCDRTR</sequence>
<proteinExistence type="inferred from homology"/>
<gene>
    <name evidence="7" type="ORF">BJP25_15665</name>
</gene>
<evidence type="ECO:0000256" key="6">
    <source>
        <dbReference type="RuleBase" id="RU004466"/>
    </source>
</evidence>
<dbReference type="GO" id="GO:0046872">
    <property type="term" value="F:metal ion binding"/>
    <property type="evidence" value="ECO:0007669"/>
    <property type="project" value="UniProtKB-KW"/>
</dbReference>
<keyword evidence="5" id="KW-0460">Magnesium</keyword>
<dbReference type="PROSITE" id="PS00444">
    <property type="entry name" value="POLYPRENYL_SYNTHASE_2"/>
    <property type="match status" value="1"/>
</dbReference>
<dbReference type="Gene3D" id="1.10.600.10">
    <property type="entry name" value="Farnesyl Diphosphate Synthase"/>
    <property type="match status" value="1"/>
</dbReference>
<protein>
    <submittedName>
        <fullName evidence="7">Geranylgeranyl pyrophosphate synthase</fullName>
    </submittedName>
</protein>
<dbReference type="InterPro" id="IPR000092">
    <property type="entry name" value="Polyprenyl_synt"/>
</dbReference>
<dbReference type="EMBL" id="MKQR01000009">
    <property type="protein sequence ID" value="OLR93694.1"/>
    <property type="molecule type" value="Genomic_DNA"/>
</dbReference>
<dbReference type="AlphaFoldDB" id="A0A1Q9LNX6"/>
<dbReference type="GO" id="GO:0004659">
    <property type="term" value="F:prenyltransferase activity"/>
    <property type="evidence" value="ECO:0007669"/>
    <property type="project" value="InterPro"/>
</dbReference>
<evidence type="ECO:0000256" key="2">
    <source>
        <dbReference type="ARBA" id="ARBA00006706"/>
    </source>
</evidence>
<reference evidence="7 8" key="1">
    <citation type="submission" date="2016-10" db="EMBL/GenBank/DDBJ databases">
        <title>The Draft Genome Sequence of Actinokineospora bangkokensis 44EHWT reveals the biosynthetic pathway of antifungal compounds Thailandins with unusual extender unit butylmalonyl-CoA.</title>
        <authorList>
            <person name="Greule A."/>
            <person name="Intra B."/>
            <person name="Flemming S."/>
            <person name="Rommel M.G."/>
            <person name="Panbangred W."/>
            <person name="Bechthold A."/>
        </authorList>
    </citation>
    <scope>NUCLEOTIDE SEQUENCE [LARGE SCALE GENOMIC DNA]</scope>
    <source>
        <strain evidence="7 8">44EHW</strain>
    </source>
</reference>
<keyword evidence="3 6" id="KW-0808">Transferase</keyword>
<dbReference type="CDD" id="cd00685">
    <property type="entry name" value="Trans_IPPS_HT"/>
    <property type="match status" value="1"/>
</dbReference>
<dbReference type="PANTHER" id="PTHR12001">
    <property type="entry name" value="GERANYLGERANYL PYROPHOSPHATE SYNTHASE"/>
    <property type="match status" value="1"/>
</dbReference>
<dbReference type="PROSITE" id="PS00723">
    <property type="entry name" value="POLYPRENYL_SYNTHASE_1"/>
    <property type="match status" value="1"/>
</dbReference>
<dbReference type="GO" id="GO:0008299">
    <property type="term" value="P:isoprenoid biosynthetic process"/>
    <property type="evidence" value="ECO:0007669"/>
    <property type="project" value="InterPro"/>
</dbReference>
<organism evidence="7 8">
    <name type="scientific">Actinokineospora bangkokensis</name>
    <dbReference type="NCBI Taxonomy" id="1193682"/>
    <lineage>
        <taxon>Bacteria</taxon>
        <taxon>Bacillati</taxon>
        <taxon>Actinomycetota</taxon>
        <taxon>Actinomycetes</taxon>
        <taxon>Pseudonocardiales</taxon>
        <taxon>Pseudonocardiaceae</taxon>
        <taxon>Actinokineospora</taxon>
    </lineage>
</organism>
<evidence type="ECO:0000256" key="4">
    <source>
        <dbReference type="ARBA" id="ARBA00022723"/>
    </source>
</evidence>
<comment type="caution">
    <text evidence="7">The sequence shown here is derived from an EMBL/GenBank/DDBJ whole genome shotgun (WGS) entry which is preliminary data.</text>
</comment>
<evidence type="ECO:0000313" key="8">
    <source>
        <dbReference type="Proteomes" id="UP000186040"/>
    </source>
</evidence>
<dbReference type="InterPro" id="IPR008949">
    <property type="entry name" value="Isoprenoid_synthase_dom_sf"/>
</dbReference>
<evidence type="ECO:0000256" key="1">
    <source>
        <dbReference type="ARBA" id="ARBA00001946"/>
    </source>
</evidence>
<dbReference type="SUPFAM" id="SSF48576">
    <property type="entry name" value="Terpenoid synthases"/>
    <property type="match status" value="1"/>
</dbReference>
<comment type="cofactor">
    <cofactor evidence="1">
        <name>Mg(2+)</name>
        <dbReference type="ChEBI" id="CHEBI:18420"/>
    </cofactor>
</comment>